<name>A0AAX6G4B0_IRIPA</name>
<sequence length="65" mass="7451">MQRSTPDLLFSITARSSSPSDNNFFLHHKFFTAGLLFHLSRSTDQEFSSSLRLELRNSENQDSNS</sequence>
<proteinExistence type="predicted"/>
<comment type="caution">
    <text evidence="2">The sequence shown here is derived from an EMBL/GenBank/DDBJ whole genome shotgun (WGS) entry which is preliminary data.</text>
</comment>
<evidence type="ECO:0000313" key="3">
    <source>
        <dbReference type="Proteomes" id="UP001140949"/>
    </source>
</evidence>
<organism evidence="2 3">
    <name type="scientific">Iris pallida</name>
    <name type="common">Sweet iris</name>
    <dbReference type="NCBI Taxonomy" id="29817"/>
    <lineage>
        <taxon>Eukaryota</taxon>
        <taxon>Viridiplantae</taxon>
        <taxon>Streptophyta</taxon>
        <taxon>Embryophyta</taxon>
        <taxon>Tracheophyta</taxon>
        <taxon>Spermatophyta</taxon>
        <taxon>Magnoliopsida</taxon>
        <taxon>Liliopsida</taxon>
        <taxon>Asparagales</taxon>
        <taxon>Iridaceae</taxon>
        <taxon>Iridoideae</taxon>
        <taxon>Irideae</taxon>
        <taxon>Iris</taxon>
    </lineage>
</organism>
<accession>A0AAX6G4B0</accession>
<reference evidence="2" key="2">
    <citation type="submission" date="2023-04" db="EMBL/GenBank/DDBJ databases">
        <authorList>
            <person name="Bruccoleri R.E."/>
            <person name="Oakeley E.J."/>
            <person name="Faust A.-M."/>
            <person name="Dessus-Babus S."/>
            <person name="Altorfer M."/>
            <person name="Burckhardt D."/>
            <person name="Oertli M."/>
            <person name="Naumann U."/>
            <person name="Petersen F."/>
            <person name="Wong J."/>
        </authorList>
    </citation>
    <scope>NUCLEOTIDE SEQUENCE</scope>
    <source>
        <strain evidence="2">GSM-AAB239-AS_SAM_17_03QT</strain>
        <tissue evidence="2">Leaf</tissue>
    </source>
</reference>
<evidence type="ECO:0000313" key="2">
    <source>
        <dbReference type="EMBL" id="KAJ6823195.1"/>
    </source>
</evidence>
<dbReference type="EMBL" id="JANAVB010034418">
    <property type="protein sequence ID" value="KAJ6806753.1"/>
    <property type="molecule type" value="Genomic_DNA"/>
</dbReference>
<evidence type="ECO:0000313" key="1">
    <source>
        <dbReference type="EMBL" id="KAJ6806753.1"/>
    </source>
</evidence>
<dbReference type="EMBL" id="JANAVB010023429">
    <property type="protein sequence ID" value="KAJ6823195.1"/>
    <property type="molecule type" value="Genomic_DNA"/>
</dbReference>
<gene>
    <name evidence="1" type="ORF">M6B38_105360</name>
    <name evidence="2" type="ORF">M6B38_384880</name>
</gene>
<protein>
    <submittedName>
        <fullName evidence="2">11-beta-hydroxysteroid dehydrogenase 1B-like</fullName>
    </submittedName>
</protein>
<keyword evidence="3" id="KW-1185">Reference proteome</keyword>
<dbReference type="AlphaFoldDB" id="A0AAX6G4B0"/>
<reference evidence="2" key="1">
    <citation type="journal article" date="2023" name="GigaByte">
        <title>Genome assembly of the bearded iris, Iris pallida Lam.</title>
        <authorList>
            <person name="Bruccoleri R.E."/>
            <person name="Oakeley E.J."/>
            <person name="Faust A.M.E."/>
            <person name="Altorfer M."/>
            <person name="Dessus-Babus S."/>
            <person name="Burckhardt D."/>
            <person name="Oertli M."/>
            <person name="Naumann U."/>
            <person name="Petersen F."/>
            <person name="Wong J."/>
        </authorList>
    </citation>
    <scope>NUCLEOTIDE SEQUENCE</scope>
    <source>
        <strain evidence="2">GSM-AAB239-AS_SAM_17_03QT</strain>
    </source>
</reference>
<dbReference type="Proteomes" id="UP001140949">
    <property type="component" value="Unassembled WGS sequence"/>
</dbReference>